<protein>
    <submittedName>
        <fullName evidence="2">Uncharacterized protein</fullName>
    </submittedName>
</protein>
<keyword evidence="3" id="KW-1185">Reference proteome</keyword>
<dbReference type="Proteomes" id="UP001232755">
    <property type="component" value="Unassembled WGS sequence"/>
</dbReference>
<evidence type="ECO:0000313" key="3">
    <source>
        <dbReference type="Proteomes" id="UP001232755"/>
    </source>
</evidence>
<organism evidence="2 3">
    <name type="scientific">Streptomyces africanus</name>
    <dbReference type="NCBI Taxonomy" id="231024"/>
    <lineage>
        <taxon>Bacteria</taxon>
        <taxon>Bacillati</taxon>
        <taxon>Actinomycetota</taxon>
        <taxon>Actinomycetes</taxon>
        <taxon>Kitasatosporales</taxon>
        <taxon>Streptomycetaceae</taxon>
        <taxon>Streptomyces</taxon>
    </lineage>
</organism>
<gene>
    <name evidence="2" type="ORF">QF034_006609</name>
</gene>
<proteinExistence type="predicted"/>
<name>A0ABU0QYA2_9ACTN</name>
<evidence type="ECO:0000256" key="1">
    <source>
        <dbReference type="SAM" id="MobiDB-lite"/>
    </source>
</evidence>
<reference evidence="2 3" key="1">
    <citation type="submission" date="2023-07" db="EMBL/GenBank/DDBJ databases">
        <title>Comparative genomics of wheat-associated soil bacteria to identify genetic determinants of phenazine resistance.</title>
        <authorList>
            <person name="Mouncey N."/>
        </authorList>
    </citation>
    <scope>NUCLEOTIDE SEQUENCE [LARGE SCALE GENOMIC DNA]</scope>
    <source>
        <strain evidence="2 3">B3I12</strain>
    </source>
</reference>
<feature type="compositionally biased region" description="Low complexity" evidence="1">
    <location>
        <begin position="9"/>
        <end position="24"/>
    </location>
</feature>
<sequence>MCSRPSVCAAGASAKSDSTTDAATEGSEMSRTEDVSRALSEVLTCGPPGSASVRSAIRGCPARHSSHVRFSTCAACHGCTGSTTRSPSRSSRGHAPVTRHSRARTGTSPSSTSGRCSGP</sequence>
<feature type="compositionally biased region" description="Low complexity" evidence="1">
    <location>
        <begin position="104"/>
        <end position="119"/>
    </location>
</feature>
<accession>A0ABU0QYA2</accession>
<feature type="compositionally biased region" description="Low complexity" evidence="1">
    <location>
        <begin position="78"/>
        <end position="90"/>
    </location>
</feature>
<dbReference type="EMBL" id="JAUSYP010000001">
    <property type="protein sequence ID" value="MDQ0752378.1"/>
    <property type="molecule type" value="Genomic_DNA"/>
</dbReference>
<comment type="caution">
    <text evidence="2">The sequence shown here is derived from an EMBL/GenBank/DDBJ whole genome shotgun (WGS) entry which is preliminary data.</text>
</comment>
<feature type="region of interest" description="Disordered" evidence="1">
    <location>
        <begin position="1"/>
        <end position="35"/>
    </location>
</feature>
<feature type="region of interest" description="Disordered" evidence="1">
    <location>
        <begin position="78"/>
        <end position="119"/>
    </location>
</feature>
<evidence type="ECO:0000313" key="2">
    <source>
        <dbReference type="EMBL" id="MDQ0752378.1"/>
    </source>
</evidence>